<dbReference type="Proteomes" id="UP000236434">
    <property type="component" value="Unassembled WGS sequence"/>
</dbReference>
<dbReference type="OrthoDB" id="47120at2"/>
<evidence type="ECO:0000313" key="2">
    <source>
        <dbReference type="Proteomes" id="UP000236434"/>
    </source>
</evidence>
<dbReference type="RefSeq" id="WP_103067671.1">
    <property type="nucleotide sequence ID" value="NZ_AZRL01000022.1"/>
</dbReference>
<reference evidence="1 2" key="1">
    <citation type="submission" date="2013-12" db="EMBL/GenBank/DDBJ databases">
        <title>Comparative genomics of Petrotoga isolates.</title>
        <authorList>
            <person name="Nesbo C.L."/>
            <person name="Charchuk R."/>
            <person name="Chow K."/>
        </authorList>
    </citation>
    <scope>NUCLEOTIDE SEQUENCE [LARGE SCALE GENOMIC DNA]</scope>
    <source>
        <strain evidence="1 2">DSM 13574</strain>
    </source>
</reference>
<organism evidence="1 2">
    <name type="scientific">Petrotoga olearia DSM 13574</name>
    <dbReference type="NCBI Taxonomy" id="1122955"/>
    <lineage>
        <taxon>Bacteria</taxon>
        <taxon>Thermotogati</taxon>
        <taxon>Thermotogota</taxon>
        <taxon>Thermotogae</taxon>
        <taxon>Petrotogales</taxon>
        <taxon>Petrotogaceae</taxon>
        <taxon>Petrotoga</taxon>
    </lineage>
</organism>
<dbReference type="AlphaFoldDB" id="A0A2K1NWX0"/>
<name>A0A2K1NWX0_9BACT</name>
<dbReference type="InterPro" id="IPR032587">
    <property type="entry name" value="DUF4911"/>
</dbReference>
<protein>
    <recommendedName>
        <fullName evidence="3">DUF4911 domain-containing protein</fullName>
    </recommendedName>
</protein>
<accession>A0A2K1NWX0</accession>
<evidence type="ECO:0008006" key="3">
    <source>
        <dbReference type="Google" id="ProtNLM"/>
    </source>
</evidence>
<comment type="caution">
    <text evidence="1">The sequence shown here is derived from an EMBL/GenBank/DDBJ whole genome shotgun (WGS) entry which is preliminary data.</text>
</comment>
<proteinExistence type="predicted"/>
<dbReference type="Pfam" id="PF16256">
    <property type="entry name" value="DUF4911"/>
    <property type="match status" value="1"/>
</dbReference>
<dbReference type="EMBL" id="AZRL01000022">
    <property type="protein sequence ID" value="PNR95024.1"/>
    <property type="molecule type" value="Genomic_DNA"/>
</dbReference>
<sequence>MKEKSLHPEYDIYIDIAKEDIHLLIYLVEAEAHIMNVRKKQENGYFKIIVPAGLVAEAVTLLNSLKNSDIKVEVVSIEPHNGII</sequence>
<gene>
    <name evidence="1" type="ORF">X929_09165</name>
</gene>
<evidence type="ECO:0000313" key="1">
    <source>
        <dbReference type="EMBL" id="PNR95024.1"/>
    </source>
</evidence>